<comment type="similarity">
    <text evidence="8">Belongs to the FtsL family.</text>
</comment>
<protein>
    <recommendedName>
        <fullName evidence="8 9">Cell division protein FtsL</fullName>
    </recommendedName>
</protein>
<reference evidence="10 11" key="1">
    <citation type="submission" date="2016-10" db="EMBL/GenBank/DDBJ databases">
        <title>Rodentibacter gen. nov. and new species.</title>
        <authorList>
            <person name="Christensen H."/>
        </authorList>
    </citation>
    <scope>NUCLEOTIDE SEQUENCE [LARGE SCALE GENOMIC DNA]</scope>
    <source>
        <strain evidence="10 11">1998236014</strain>
    </source>
</reference>
<dbReference type="GO" id="GO:0051301">
    <property type="term" value="P:cell division"/>
    <property type="evidence" value="ECO:0007669"/>
    <property type="project" value="UniProtKB-KW"/>
</dbReference>
<comment type="function">
    <text evidence="8">Essential cell division protein. May link together the upstream cell division proteins, which are predominantly cytoplasmic, with the downstream cell division proteins, which are predominantly periplasmic.</text>
</comment>
<dbReference type="Proteomes" id="UP000188820">
    <property type="component" value="Unassembled WGS sequence"/>
</dbReference>
<keyword evidence="6 8" id="KW-0472">Membrane</keyword>
<dbReference type="PANTHER" id="PTHR37479:SF1">
    <property type="entry name" value="CELL DIVISION PROTEIN FTSL"/>
    <property type="match status" value="1"/>
</dbReference>
<dbReference type="PANTHER" id="PTHR37479">
    <property type="entry name" value="CELL DIVISION PROTEIN FTSL"/>
    <property type="match status" value="1"/>
</dbReference>
<dbReference type="EMBL" id="MLAA01000014">
    <property type="protein sequence ID" value="OOF70215.1"/>
    <property type="molecule type" value="Genomic_DNA"/>
</dbReference>
<keyword evidence="5 8" id="KW-1133">Transmembrane helix</keyword>
<comment type="subcellular location">
    <subcellularLocation>
        <location evidence="8">Cell inner membrane</location>
        <topology evidence="8">Single-pass type II membrane protein</topology>
    </subcellularLocation>
    <subcellularLocation>
        <location evidence="1">Cell membrane</location>
        <topology evidence="1">Single-pass type II membrane protein</topology>
    </subcellularLocation>
    <text evidence="8">Localizes to the division septum where it forms a ring structure.</text>
</comment>
<organism evidence="10 11">
    <name type="scientific">Rodentibacter caecimuris</name>
    <dbReference type="NCBI Taxonomy" id="1796644"/>
    <lineage>
        <taxon>Bacteria</taxon>
        <taxon>Pseudomonadati</taxon>
        <taxon>Pseudomonadota</taxon>
        <taxon>Gammaproteobacteria</taxon>
        <taxon>Pasteurellales</taxon>
        <taxon>Pasteurellaceae</taxon>
        <taxon>Rodentibacter</taxon>
    </lineage>
</organism>
<comment type="caution">
    <text evidence="10">The sequence shown here is derived from an EMBL/GenBank/DDBJ whole genome shotgun (WGS) entry which is preliminary data.</text>
</comment>
<keyword evidence="2 8" id="KW-1003">Cell membrane</keyword>
<evidence type="ECO:0000256" key="3">
    <source>
        <dbReference type="ARBA" id="ARBA00022618"/>
    </source>
</evidence>
<evidence type="ECO:0000256" key="6">
    <source>
        <dbReference type="ARBA" id="ARBA00023136"/>
    </source>
</evidence>
<evidence type="ECO:0000313" key="10">
    <source>
        <dbReference type="EMBL" id="OOF70215.1"/>
    </source>
</evidence>
<evidence type="ECO:0000256" key="9">
    <source>
        <dbReference type="NCBIfam" id="TIGR02209"/>
    </source>
</evidence>
<evidence type="ECO:0000256" key="5">
    <source>
        <dbReference type="ARBA" id="ARBA00022989"/>
    </source>
</evidence>
<evidence type="ECO:0000256" key="4">
    <source>
        <dbReference type="ARBA" id="ARBA00022692"/>
    </source>
</evidence>
<keyword evidence="7 8" id="KW-0131">Cell cycle</keyword>
<keyword evidence="4 8" id="KW-0812">Transmembrane</keyword>
<dbReference type="Pfam" id="PF04999">
    <property type="entry name" value="FtsL"/>
    <property type="match status" value="1"/>
</dbReference>
<evidence type="ECO:0000256" key="2">
    <source>
        <dbReference type="ARBA" id="ARBA00022475"/>
    </source>
</evidence>
<evidence type="ECO:0000313" key="11">
    <source>
        <dbReference type="Proteomes" id="UP000188820"/>
    </source>
</evidence>
<keyword evidence="11" id="KW-1185">Reference proteome</keyword>
<keyword evidence="8" id="KW-0997">Cell inner membrane</keyword>
<dbReference type="InterPro" id="IPR011922">
    <property type="entry name" value="Cell_div_FtsL"/>
</dbReference>
<evidence type="ECO:0000256" key="1">
    <source>
        <dbReference type="ARBA" id="ARBA00004401"/>
    </source>
</evidence>
<accession>A0ABX3KXP9</accession>
<keyword evidence="3 8" id="KW-0132">Cell division</keyword>
<dbReference type="NCBIfam" id="TIGR02209">
    <property type="entry name" value="ftsL_broad"/>
    <property type="match status" value="1"/>
</dbReference>
<comment type="subunit">
    <text evidence="8">Part of a complex composed of FtsB, FtsL and FtsQ.</text>
</comment>
<evidence type="ECO:0000256" key="8">
    <source>
        <dbReference type="HAMAP-Rule" id="MF_00910"/>
    </source>
</evidence>
<feature type="transmembrane region" description="Helical" evidence="8">
    <location>
        <begin position="24"/>
        <end position="43"/>
    </location>
</feature>
<dbReference type="HAMAP" id="MF_00910">
    <property type="entry name" value="FtsL"/>
    <property type="match status" value="1"/>
</dbReference>
<dbReference type="RefSeq" id="WP_077462949.1">
    <property type="nucleotide sequence ID" value="NZ_MLAA01000014.1"/>
</dbReference>
<proteinExistence type="inferred from homology"/>
<sequence length="108" mass="12418">MKESSERYPLQYLLVEDLFSSNKLVAFLLILILLSATATIWITHQTRGLISENGQLIVQHQALEDEYRNLQLEEATQGDMTRVTKVATEILKMQPVKPEQEVILESEF</sequence>
<evidence type="ECO:0000256" key="7">
    <source>
        <dbReference type="ARBA" id="ARBA00023306"/>
    </source>
</evidence>
<gene>
    <name evidence="8" type="primary">ftsL</name>
    <name evidence="10" type="ORF">BKG89_04275</name>
</gene>
<name>A0ABX3KXP9_9PAST</name>